<dbReference type="InterPro" id="IPR022385">
    <property type="entry name" value="Rhs_assc_core"/>
</dbReference>
<dbReference type="Pfam" id="PF25023">
    <property type="entry name" value="TEN_YD-shell"/>
    <property type="match status" value="1"/>
</dbReference>
<evidence type="ECO:0000256" key="2">
    <source>
        <dbReference type="ARBA" id="ARBA00022737"/>
    </source>
</evidence>
<keyword evidence="2" id="KW-0677">Repeat</keyword>
<sequence length="572" mass="65628">MQEKGILLNPHFLSLQYQDAGEAKSTEAFLREEVFGKKQTTIPQQLGISGDKVKALKQADVVANRYKQGVNQSASPLSLKLEFNNYGKLVNKLESSAFGFKEYKYDFDSTGHLLNVWCNDKLQEQYYYNELGQRIKSVTPRLSSEYSYNNLGQLVYSNAVSYEYDSLGRLISKQYKGKKTTFEYKNPRYHTLLTKIVLENSDSIQYLYDGIMPVAKYLNAILTERYIWKHPYQLLKWQDCIHNKEYQFEYADKRSPVAVYTNNQRYALGCDQVGSVKIVLDYMGNLIKYIDYDSFGNILADNNKAFFIPLAFAGGLLDKDTGLLHFGYRAYDSKLGRFIAPDPLGDTGGDHDLYDYCVDDPVSANDFSGLQGQRVWNENDHPRDEIGRFTFKDASGIDIGKVLTEINKGNQEQNNKSMVFKPKEKNIALINEKATFDNYRSERYKSELGVFENGETAFYQGGVSKIFEATSEAPNSGARILYGSFKPGRGIGGTMLSYADEEGKLRLTVYGNDKTKEASRWALFRWSKTGKTLIGNPDIDIHDWERVTDFREVEYTHEFQNLYRQFNLFKKQ</sequence>
<name>A0A1M7T2Q5_9BACT</name>
<dbReference type="OrthoDB" id="5458729at2"/>
<dbReference type="PANTHER" id="PTHR11219">
    <property type="entry name" value="TENEURIN AND N-ACETYLGLUCOSAMINE-1-PHOSPHODIESTER ALPHA-N-ACETYLGLUCOSAMINIDASE"/>
    <property type="match status" value="1"/>
</dbReference>
<protein>
    <submittedName>
        <fullName evidence="5">RHS repeat-associated core domain-containing protein</fullName>
    </submittedName>
</protein>
<evidence type="ECO:0000256" key="3">
    <source>
        <dbReference type="ARBA" id="ARBA00023157"/>
    </source>
</evidence>
<dbReference type="InterPro" id="IPR056823">
    <property type="entry name" value="TEN-like_YD-shell"/>
</dbReference>
<dbReference type="STRING" id="1121455.SAMN02745728_01485"/>
<dbReference type="EMBL" id="FRDI01000006">
    <property type="protein sequence ID" value="SHN65033.1"/>
    <property type="molecule type" value="Genomic_DNA"/>
</dbReference>
<dbReference type="NCBIfam" id="TIGR03696">
    <property type="entry name" value="Rhs_assc_core"/>
    <property type="match status" value="1"/>
</dbReference>
<gene>
    <name evidence="5" type="ORF">SAMN02745728_01485</name>
</gene>
<dbReference type="Gene3D" id="2.180.10.10">
    <property type="entry name" value="RHS repeat-associated core"/>
    <property type="match status" value="1"/>
</dbReference>
<evidence type="ECO:0000313" key="6">
    <source>
        <dbReference type="Proteomes" id="UP000186469"/>
    </source>
</evidence>
<dbReference type="PANTHER" id="PTHR11219:SF69">
    <property type="entry name" value="TENEURIN-A"/>
    <property type="match status" value="1"/>
</dbReference>
<accession>A0A1M7T2Q5</accession>
<reference evidence="5 6" key="1">
    <citation type="submission" date="2016-12" db="EMBL/GenBank/DDBJ databases">
        <authorList>
            <person name="Song W.-J."/>
            <person name="Kurnit D.M."/>
        </authorList>
    </citation>
    <scope>NUCLEOTIDE SEQUENCE [LARGE SCALE GENOMIC DNA]</scope>
    <source>
        <strain evidence="5 6">DSM 11393</strain>
    </source>
</reference>
<proteinExistence type="predicted"/>
<evidence type="ECO:0000256" key="1">
    <source>
        <dbReference type="ARBA" id="ARBA00022536"/>
    </source>
</evidence>
<keyword evidence="6" id="KW-1185">Reference proteome</keyword>
<keyword evidence="3" id="KW-1015">Disulfide bond</keyword>
<evidence type="ECO:0000259" key="4">
    <source>
        <dbReference type="Pfam" id="PF25023"/>
    </source>
</evidence>
<feature type="domain" description="Teneurin-like YD-shell" evidence="4">
    <location>
        <begin position="76"/>
        <end position="342"/>
    </location>
</feature>
<dbReference type="InterPro" id="IPR051216">
    <property type="entry name" value="Teneurin"/>
</dbReference>
<dbReference type="RefSeq" id="WP_072697175.1">
    <property type="nucleotide sequence ID" value="NZ_FRDI01000006.1"/>
</dbReference>
<dbReference type="AlphaFoldDB" id="A0A1M7T2Q5"/>
<evidence type="ECO:0000313" key="5">
    <source>
        <dbReference type="EMBL" id="SHN65033.1"/>
    </source>
</evidence>
<keyword evidence="1" id="KW-0245">EGF-like domain</keyword>
<organism evidence="5 6">
    <name type="scientific">Desulfovibrio litoralis DSM 11393</name>
    <dbReference type="NCBI Taxonomy" id="1121455"/>
    <lineage>
        <taxon>Bacteria</taxon>
        <taxon>Pseudomonadati</taxon>
        <taxon>Thermodesulfobacteriota</taxon>
        <taxon>Desulfovibrionia</taxon>
        <taxon>Desulfovibrionales</taxon>
        <taxon>Desulfovibrionaceae</taxon>
        <taxon>Desulfovibrio</taxon>
    </lineage>
</organism>
<dbReference type="Proteomes" id="UP000186469">
    <property type="component" value="Unassembled WGS sequence"/>
</dbReference>